<keyword evidence="4" id="KW-0997">Cell inner membrane</keyword>
<organism evidence="11 12">
    <name type="scientific">Lawsonibacter faecis</name>
    <dbReference type="NCBI Taxonomy" id="2763052"/>
    <lineage>
        <taxon>Bacteria</taxon>
        <taxon>Bacillati</taxon>
        <taxon>Bacillota</taxon>
        <taxon>Clostridia</taxon>
        <taxon>Eubacteriales</taxon>
        <taxon>Oscillospiraceae</taxon>
        <taxon>Lawsonibacter</taxon>
    </lineage>
</organism>
<evidence type="ECO:0000256" key="4">
    <source>
        <dbReference type="ARBA" id="ARBA00022519"/>
    </source>
</evidence>
<sequence>MYRAIKRVYKKIDLIEQYLLGGIFLLLSIVIFYTIVNRAFGGIGLTWLEEFARSILICTTFYAGCVATSEDRLTKLTLIPDMLSKKKAALLRLVTNLASGLFMLWLGIAAVRNTVNIKFLGMETTTLGIQTWVLYLIMTVGILGLALRMLIGTYDYIQQFRAADDRKLSDQEKFEELKEKGE</sequence>
<dbReference type="RefSeq" id="WP_155144972.1">
    <property type="nucleotide sequence ID" value="NZ_JACOPQ010000001.1"/>
</dbReference>
<evidence type="ECO:0000259" key="10">
    <source>
        <dbReference type="Pfam" id="PF04290"/>
    </source>
</evidence>
<dbReference type="AlphaFoldDB" id="A0A8J6JJ55"/>
<dbReference type="EMBL" id="JACOPQ010000001">
    <property type="protein sequence ID" value="MBC5735689.1"/>
    <property type="molecule type" value="Genomic_DNA"/>
</dbReference>
<evidence type="ECO:0000256" key="2">
    <source>
        <dbReference type="ARBA" id="ARBA00022448"/>
    </source>
</evidence>
<keyword evidence="7 9" id="KW-0472">Membrane</keyword>
<gene>
    <name evidence="11" type="ORF">H8S62_01520</name>
</gene>
<evidence type="ECO:0000256" key="9">
    <source>
        <dbReference type="SAM" id="Phobius"/>
    </source>
</evidence>
<feature type="transmembrane region" description="Helical" evidence="9">
    <location>
        <begin position="51"/>
        <end position="69"/>
    </location>
</feature>
<reference evidence="11" key="1">
    <citation type="submission" date="2020-08" db="EMBL/GenBank/DDBJ databases">
        <title>Genome public.</title>
        <authorList>
            <person name="Liu C."/>
            <person name="Sun Q."/>
        </authorList>
    </citation>
    <scope>NUCLEOTIDE SEQUENCE</scope>
    <source>
        <strain evidence="11">NSJ-52</strain>
    </source>
</reference>
<dbReference type="PANTHER" id="PTHR35011">
    <property type="entry name" value="2,3-DIKETO-L-GULONATE TRAP TRANSPORTER SMALL PERMEASE PROTEIN YIAM"/>
    <property type="match status" value="1"/>
</dbReference>
<protein>
    <submittedName>
        <fullName evidence="11">TRAP transporter small permease subunit</fullName>
    </submittedName>
</protein>
<feature type="domain" description="Tripartite ATP-independent periplasmic transporters DctQ component" evidence="10">
    <location>
        <begin position="28"/>
        <end position="151"/>
    </location>
</feature>
<feature type="transmembrane region" description="Helical" evidence="9">
    <location>
        <begin position="90"/>
        <end position="112"/>
    </location>
</feature>
<evidence type="ECO:0000256" key="1">
    <source>
        <dbReference type="ARBA" id="ARBA00004429"/>
    </source>
</evidence>
<dbReference type="GO" id="GO:0005886">
    <property type="term" value="C:plasma membrane"/>
    <property type="evidence" value="ECO:0007669"/>
    <property type="project" value="UniProtKB-SubCell"/>
</dbReference>
<evidence type="ECO:0000313" key="12">
    <source>
        <dbReference type="Proteomes" id="UP000607645"/>
    </source>
</evidence>
<keyword evidence="2" id="KW-0813">Transport</keyword>
<comment type="caution">
    <text evidence="11">The sequence shown here is derived from an EMBL/GenBank/DDBJ whole genome shotgun (WGS) entry which is preliminary data.</text>
</comment>
<evidence type="ECO:0000256" key="6">
    <source>
        <dbReference type="ARBA" id="ARBA00022989"/>
    </source>
</evidence>
<evidence type="ECO:0000256" key="8">
    <source>
        <dbReference type="ARBA" id="ARBA00038436"/>
    </source>
</evidence>
<dbReference type="PANTHER" id="PTHR35011:SF2">
    <property type="entry name" value="2,3-DIKETO-L-GULONATE TRAP TRANSPORTER SMALL PERMEASE PROTEIN YIAM"/>
    <property type="match status" value="1"/>
</dbReference>
<accession>A0A8J6JJ55</accession>
<evidence type="ECO:0000256" key="5">
    <source>
        <dbReference type="ARBA" id="ARBA00022692"/>
    </source>
</evidence>
<dbReference type="GO" id="GO:0022857">
    <property type="term" value="F:transmembrane transporter activity"/>
    <property type="evidence" value="ECO:0007669"/>
    <property type="project" value="TreeGrafter"/>
</dbReference>
<feature type="transmembrane region" description="Helical" evidence="9">
    <location>
        <begin position="132"/>
        <end position="151"/>
    </location>
</feature>
<evidence type="ECO:0000256" key="7">
    <source>
        <dbReference type="ARBA" id="ARBA00023136"/>
    </source>
</evidence>
<name>A0A8J6JJ55_9FIRM</name>
<keyword evidence="12" id="KW-1185">Reference proteome</keyword>
<dbReference type="Pfam" id="PF04290">
    <property type="entry name" value="DctQ"/>
    <property type="match status" value="1"/>
</dbReference>
<keyword evidence="3" id="KW-1003">Cell membrane</keyword>
<dbReference type="InterPro" id="IPR055348">
    <property type="entry name" value="DctQ"/>
</dbReference>
<dbReference type="GO" id="GO:0015740">
    <property type="term" value="P:C4-dicarboxylate transport"/>
    <property type="evidence" value="ECO:0007669"/>
    <property type="project" value="TreeGrafter"/>
</dbReference>
<comment type="subcellular location">
    <subcellularLocation>
        <location evidence="1">Cell inner membrane</location>
        <topology evidence="1">Multi-pass membrane protein</topology>
    </subcellularLocation>
</comment>
<proteinExistence type="inferred from homology"/>
<dbReference type="InterPro" id="IPR007387">
    <property type="entry name" value="TRAP_DctQ"/>
</dbReference>
<keyword evidence="6 9" id="KW-1133">Transmembrane helix</keyword>
<dbReference type="Proteomes" id="UP000607645">
    <property type="component" value="Unassembled WGS sequence"/>
</dbReference>
<evidence type="ECO:0000313" key="11">
    <source>
        <dbReference type="EMBL" id="MBC5735689.1"/>
    </source>
</evidence>
<evidence type="ECO:0000256" key="3">
    <source>
        <dbReference type="ARBA" id="ARBA00022475"/>
    </source>
</evidence>
<feature type="transmembrane region" description="Helical" evidence="9">
    <location>
        <begin position="18"/>
        <end position="36"/>
    </location>
</feature>
<keyword evidence="5 9" id="KW-0812">Transmembrane</keyword>
<comment type="similarity">
    <text evidence="8">Belongs to the TRAP transporter small permease family.</text>
</comment>